<feature type="transmembrane region" description="Helical" evidence="5">
    <location>
        <begin position="64"/>
        <end position="88"/>
    </location>
</feature>
<protein>
    <recommendedName>
        <fullName evidence="6">Peptidase M50 domain-containing protein</fullName>
    </recommendedName>
</protein>
<dbReference type="SUPFAM" id="SSF50156">
    <property type="entry name" value="PDZ domain-like"/>
    <property type="match status" value="1"/>
</dbReference>
<feature type="domain" description="Peptidase M50" evidence="6">
    <location>
        <begin position="119"/>
        <end position="391"/>
    </location>
</feature>
<evidence type="ECO:0000256" key="4">
    <source>
        <dbReference type="ARBA" id="ARBA00023136"/>
    </source>
</evidence>
<dbReference type="InterPro" id="IPR008915">
    <property type="entry name" value="Peptidase_M50"/>
</dbReference>
<dbReference type="AlphaFoldDB" id="A0A133VGC5"/>
<keyword evidence="2 5" id="KW-0812">Transmembrane</keyword>
<gene>
    <name evidence="7" type="ORF">AKJ50_00850</name>
</gene>
<dbReference type="GO" id="GO:0031293">
    <property type="term" value="P:membrane protein intracellular domain proteolysis"/>
    <property type="evidence" value="ECO:0007669"/>
    <property type="project" value="TreeGrafter"/>
</dbReference>
<evidence type="ECO:0000256" key="5">
    <source>
        <dbReference type="SAM" id="Phobius"/>
    </source>
</evidence>
<dbReference type="PRINTS" id="PR01000">
    <property type="entry name" value="SREBPS2PTASE"/>
</dbReference>
<keyword evidence="8" id="KW-1185">Reference proteome</keyword>
<feature type="transmembrane region" description="Helical" evidence="5">
    <location>
        <begin position="6"/>
        <end position="26"/>
    </location>
</feature>
<name>A0A133VGC5_9EURY</name>
<evidence type="ECO:0000256" key="2">
    <source>
        <dbReference type="ARBA" id="ARBA00022692"/>
    </source>
</evidence>
<evidence type="ECO:0000256" key="1">
    <source>
        <dbReference type="ARBA" id="ARBA00004127"/>
    </source>
</evidence>
<dbReference type="CDD" id="cd05709">
    <property type="entry name" value="S2P-M50"/>
    <property type="match status" value="1"/>
</dbReference>
<dbReference type="GO" id="GO:0004222">
    <property type="term" value="F:metalloendopeptidase activity"/>
    <property type="evidence" value="ECO:0007669"/>
    <property type="project" value="InterPro"/>
</dbReference>
<dbReference type="InterPro" id="IPR001193">
    <property type="entry name" value="MBTPS2"/>
</dbReference>
<feature type="transmembrane region" description="Helical" evidence="5">
    <location>
        <begin position="185"/>
        <end position="211"/>
    </location>
</feature>
<keyword evidence="3 5" id="KW-1133">Transmembrane helix</keyword>
<dbReference type="Proteomes" id="UP000070311">
    <property type="component" value="Unassembled WGS sequence"/>
</dbReference>
<dbReference type="GO" id="GO:0012505">
    <property type="term" value="C:endomembrane system"/>
    <property type="evidence" value="ECO:0007669"/>
    <property type="project" value="UniProtKB-SubCell"/>
</dbReference>
<accession>A0A133VGC5</accession>
<keyword evidence="4 5" id="KW-0472">Membrane</keyword>
<dbReference type="Gene3D" id="2.30.42.10">
    <property type="match status" value="1"/>
</dbReference>
<feature type="transmembrane region" description="Helical" evidence="5">
    <location>
        <begin position="108"/>
        <end position="129"/>
    </location>
</feature>
<comment type="subcellular location">
    <subcellularLocation>
        <location evidence="1">Endomembrane system</location>
        <topology evidence="1">Multi-pass membrane protein</topology>
    </subcellularLocation>
</comment>
<dbReference type="InterPro" id="IPR036034">
    <property type="entry name" value="PDZ_sf"/>
</dbReference>
<evidence type="ECO:0000313" key="8">
    <source>
        <dbReference type="Proteomes" id="UP000070311"/>
    </source>
</evidence>
<comment type="caution">
    <text evidence="7">The sequence shown here is derived from an EMBL/GenBank/DDBJ whole genome shotgun (WGS) entry which is preliminary data.</text>
</comment>
<dbReference type="Pfam" id="PF02163">
    <property type="entry name" value="Peptidase_M50"/>
    <property type="match status" value="1"/>
</dbReference>
<reference evidence="7 8" key="1">
    <citation type="journal article" date="2016" name="Sci. Rep.">
        <title>Metabolic traits of an uncultured archaeal lineage -MSBL1- from brine pools of the Red Sea.</title>
        <authorList>
            <person name="Mwirichia R."/>
            <person name="Alam I."/>
            <person name="Rashid M."/>
            <person name="Vinu M."/>
            <person name="Ba-Alawi W."/>
            <person name="Anthony Kamau A."/>
            <person name="Kamanda Ngugi D."/>
            <person name="Goker M."/>
            <person name="Klenk H.P."/>
            <person name="Bajic V."/>
            <person name="Stingl U."/>
        </authorList>
    </citation>
    <scope>NUCLEOTIDE SEQUENCE [LARGE SCALE GENOMIC DNA]</scope>
    <source>
        <strain evidence="7">SCGC-AAA382A13</strain>
    </source>
</reference>
<dbReference type="PANTHER" id="PTHR13325:SF3">
    <property type="entry name" value="MEMBRANE-BOUND TRANSCRIPTION FACTOR SITE-2 PROTEASE"/>
    <property type="match status" value="1"/>
</dbReference>
<evidence type="ECO:0000259" key="6">
    <source>
        <dbReference type="Pfam" id="PF02163"/>
    </source>
</evidence>
<evidence type="ECO:0000256" key="3">
    <source>
        <dbReference type="ARBA" id="ARBA00022989"/>
    </source>
</evidence>
<proteinExistence type="predicted"/>
<evidence type="ECO:0000313" key="7">
    <source>
        <dbReference type="EMBL" id="KXB05484.1"/>
    </source>
</evidence>
<feature type="transmembrane region" description="Helical" evidence="5">
    <location>
        <begin position="375"/>
        <end position="397"/>
    </location>
</feature>
<dbReference type="GO" id="GO:0016020">
    <property type="term" value="C:membrane"/>
    <property type="evidence" value="ECO:0007669"/>
    <property type="project" value="InterPro"/>
</dbReference>
<dbReference type="GO" id="GO:0005737">
    <property type="term" value="C:cytoplasm"/>
    <property type="evidence" value="ECO:0007669"/>
    <property type="project" value="TreeGrafter"/>
</dbReference>
<dbReference type="PANTHER" id="PTHR13325">
    <property type="entry name" value="PROTEASE M50 MEMBRANE-BOUND TRANSCRIPTION FACTOR SITE 2 PROTEASE"/>
    <property type="match status" value="1"/>
</dbReference>
<organism evidence="7 8">
    <name type="scientific">candidate division MSBL1 archaeon SCGC-AAA382A13</name>
    <dbReference type="NCBI Taxonomy" id="1698279"/>
    <lineage>
        <taxon>Archaea</taxon>
        <taxon>Methanobacteriati</taxon>
        <taxon>Methanobacteriota</taxon>
        <taxon>candidate division MSBL1</taxon>
    </lineage>
</organism>
<dbReference type="EMBL" id="LHYD01000010">
    <property type="protein sequence ID" value="KXB05484.1"/>
    <property type="molecule type" value="Genomic_DNA"/>
</dbReference>
<feature type="transmembrane region" description="Helical" evidence="5">
    <location>
        <begin position="335"/>
        <end position="354"/>
    </location>
</feature>
<sequence length="400" mass="43246">MYRTLLGVGLGALILWIVIFLLNRYYDLESHGVSLNPGVLTWRTKHGLGVLDKIARSGKRFWKIFGGFGGIAGIFLMGVMFALLILNAVFLSTQGPPPGMEGPGVVPALPGITIPFTAGVIAIVIVLLTHEPAHGIMARIMDIDIKSTGLALFLIIPGAFVEEDEEEFENSSSWSRIQVAGAGPFANLVLGIISFFLILGLITPLSGLYVWDTLENSPANQVGLQSGSRLMAIDDVEIGSYSDFRSFLDNARPGQEVTLYTSEGQYTINLANENGHAFVGVSIIPNTASSRGDLIGPIGIYSVAFTEIYASFQQGVPLINHYLYDSAIPWYLLNLLKWIFTLNLLVALFNLLPLKPLDGGHIIQGLSEKITTKENANTIANGFSLITLTVILIAAVLPML</sequence>